<dbReference type="Proteomes" id="UP001557465">
    <property type="component" value="Unassembled WGS sequence"/>
</dbReference>
<proteinExistence type="predicted"/>
<name>A0ABV3TLE5_9RHOB</name>
<evidence type="ECO:0000313" key="2">
    <source>
        <dbReference type="Proteomes" id="UP001557465"/>
    </source>
</evidence>
<protein>
    <submittedName>
        <fullName evidence="1">Uncharacterized protein</fullName>
    </submittedName>
</protein>
<sequence length="1203" mass="135457">MVRLVPLETDEQRRLFDHLHADWSFDAFAEDISRFDLHHLLGNPEFLRLFAGAYVEADGHLPSRSVVFTLAIEHLAREVNPNVIAAGAPARHRRIVWANETFAKLLLSGADGVAVGDIAEDDLHPQFETIGLNGDGPVSTLSTKLFRPGTAANQHEPVHRIVAEYGAARHLVGLIDDPAARLNLSRSMALIAPNGVVRDDLRGLLGWMAAQGSQAVQDAAIELDAYAVLSNGDPSRLTSASRIALLGALSALNADDPYFRRSDRWRTFRASGLFTPDILEALRPILAYEDDGHLRELLLELLVGSPVVPDLRTELEAILFDAEAGIGARLDALSCLLNDDRHDQTNTLQRLIANGTSDALRLSSEILMFLGPQAPYAEVLATLRDGASLYPTEGGRRRSRTFEERYFLKRLTREFNQETCARLLDDLTAGLQCTCGNDRHACHCRDGVSKIVGMILDRYFQLFAGPHDPDQIWGWVHNLHYHSQMGAGQSRAVEALQRDDTLRRALHARAFAGLTDRDEIFNVMFDVIGHYGHSGLSLCEGDDRHLVDLAFQNDNPALWGRFVSGHRYYGETSTRGPDEFRRYCREQTLEKPVFMREWAWLNRARHESWRKQRPRHYRFEARRRRRERRIEAANMALFFENRDSIERGEHVGWTHSVARAYLIQPDDLPKVTHGLFDPVTTLRQSLINLSNRCPTIGEVGAGGAEGWVQIFLAGALAEYRASGTLEAVAPEVLHAILPDTGGYNTYAEGEHEAFHAEVQRQVQLAPHESETYARAYLEPSLRAASGFCDLHILHREPTLNHLRATLPLEWLQRFSELPLQTLESLFDMAASFGDRDVLLASIRDRCVGLDEGVLPHRLEEQRQFWFLRDFWFAHDINPAVWAYIARDPDLVFWFERRRDRGRDGEGIWSTMSAAKIELIQLAYRPHWPVVPLPSSWGTGSPKGETAYRYLRESVWQIGRDEPNAALPTIERLLTQDSMAPSYNDLRSMRAELRRRSAMATTRPGPAEVANFIDAGLPASVEQTRTVVMELFDELQRDVLAGHTGLRDQFYDGGVRLNEVRGMARVAAWLRPRLAPMDIHDVVEHQLEERNRCDLTATRMVNGVPRMLVIEGKGQWHRDLFGAAATQLADRYAMHPDADEQGVYLVLWYGPQDDVAGSTRHDYHSASELQAAIEAHLPDDLRGRIDVFVLDVSPPGEASTSASS</sequence>
<gene>
    <name evidence="1" type="ORF">AB4874_10940</name>
</gene>
<organism evidence="1 2">
    <name type="scientific">Thioclava arctica</name>
    <dbReference type="NCBI Taxonomy" id="3238301"/>
    <lineage>
        <taxon>Bacteria</taxon>
        <taxon>Pseudomonadati</taxon>
        <taxon>Pseudomonadota</taxon>
        <taxon>Alphaproteobacteria</taxon>
        <taxon>Rhodobacterales</taxon>
        <taxon>Paracoccaceae</taxon>
        <taxon>Thioclava</taxon>
    </lineage>
</organism>
<comment type="caution">
    <text evidence="1">The sequence shown here is derived from an EMBL/GenBank/DDBJ whole genome shotgun (WGS) entry which is preliminary data.</text>
</comment>
<keyword evidence="2" id="KW-1185">Reference proteome</keyword>
<accession>A0ABV3TLE5</accession>
<dbReference type="RefSeq" id="WP_368392010.1">
    <property type="nucleotide sequence ID" value="NZ_JBFRYC010000005.1"/>
</dbReference>
<dbReference type="EMBL" id="JBFRYC010000005">
    <property type="protein sequence ID" value="MEX1662159.1"/>
    <property type="molecule type" value="Genomic_DNA"/>
</dbReference>
<reference evidence="1 2" key="1">
    <citation type="journal article" date="2011" name="Int. J. Syst. Evol. Microbiol.">
        <title>Zhongshania antarctica gen. nov., sp. nov. and Zhongshania guokunii sp. nov., gammaproteobacteria respectively isolated from coastal attached (fast) ice and surface seawater of the Antarctic.</title>
        <authorList>
            <person name="Li H.J."/>
            <person name="Zhang X.Y."/>
            <person name="Chen C.X."/>
            <person name="Zhang Y.J."/>
            <person name="Gao Z.M."/>
            <person name="Yu Y."/>
            <person name="Chen X.L."/>
            <person name="Chen B."/>
            <person name="Zhang Y.Z."/>
        </authorList>
    </citation>
    <scope>NUCLEOTIDE SEQUENCE [LARGE SCALE GENOMIC DNA]</scope>
    <source>
        <strain evidence="1 2">15-R06ZXC-3</strain>
    </source>
</reference>
<evidence type="ECO:0000313" key="1">
    <source>
        <dbReference type="EMBL" id="MEX1662159.1"/>
    </source>
</evidence>